<dbReference type="Pfam" id="PF20622">
    <property type="entry name" value="Big_15"/>
    <property type="match status" value="1"/>
</dbReference>
<evidence type="ECO:0000313" key="3">
    <source>
        <dbReference type="Proteomes" id="UP001249945"/>
    </source>
</evidence>
<name>A0AAW8RCH1_CARDV</name>
<dbReference type="InterPro" id="IPR046746">
    <property type="entry name" value="Big_15"/>
</dbReference>
<organism evidence="2 3">
    <name type="scientific">Carnobacterium divergens</name>
    <name type="common">Lactobacillus divergens</name>
    <dbReference type="NCBI Taxonomy" id="2748"/>
    <lineage>
        <taxon>Bacteria</taxon>
        <taxon>Bacillati</taxon>
        <taxon>Bacillota</taxon>
        <taxon>Bacilli</taxon>
        <taxon>Lactobacillales</taxon>
        <taxon>Carnobacteriaceae</taxon>
        <taxon>Carnobacterium</taxon>
    </lineage>
</organism>
<dbReference type="EMBL" id="JALRMR010000017">
    <property type="protein sequence ID" value="MDT1975143.1"/>
    <property type="molecule type" value="Genomic_DNA"/>
</dbReference>
<dbReference type="Proteomes" id="UP001249945">
    <property type="component" value="Unassembled WGS sequence"/>
</dbReference>
<proteinExistence type="predicted"/>
<accession>A0AAW8RCH1</accession>
<reference evidence="2" key="1">
    <citation type="submission" date="2022-04" db="EMBL/GenBank/DDBJ databases">
        <title>Draft genome sequences of lactic acid bacteria (LAB) strains involved in meat spoilage.</title>
        <authorList>
            <person name="Palevich N."/>
        </authorList>
    </citation>
    <scope>NUCLEOTIDE SEQUENCE</scope>
    <source>
        <strain evidence="2">9-14</strain>
    </source>
</reference>
<gene>
    <name evidence="2" type="ORF">MX635_12115</name>
</gene>
<protein>
    <recommendedName>
        <fullName evidence="1">Bacterial Ig domain-containing protein</fullName>
    </recommendedName>
</protein>
<sequence length="181" mass="19717">MAPTSITLSPKNATGVTGAVATKQFKATVLPENTMDKTVYWSLESDEVTISIYDSDNNVLDENKKVRLFSKKPTLYQRENKLKTAEYVLGESYVTGTYVGNAVRARLKINGVFQSWGGDFSNGQFKYYVGADKLKKGNVVTVGNDGLASLPATTKAVKVNIYGTTINELTDNAAWTITDPA</sequence>
<dbReference type="Gene3D" id="2.60.40.1080">
    <property type="match status" value="1"/>
</dbReference>
<comment type="caution">
    <text evidence="2">The sequence shown here is derived from an EMBL/GenBank/DDBJ whole genome shotgun (WGS) entry which is preliminary data.</text>
</comment>
<feature type="domain" description="Bacterial Ig" evidence="1">
    <location>
        <begin position="82"/>
        <end position="142"/>
    </location>
</feature>
<dbReference type="AlphaFoldDB" id="A0AAW8RCH1"/>
<evidence type="ECO:0000259" key="1">
    <source>
        <dbReference type="Pfam" id="PF20622"/>
    </source>
</evidence>
<evidence type="ECO:0000313" key="2">
    <source>
        <dbReference type="EMBL" id="MDT1975143.1"/>
    </source>
</evidence>
<dbReference type="RefSeq" id="WP_311780885.1">
    <property type="nucleotide sequence ID" value="NZ_JALRMR010000017.1"/>
</dbReference>